<reference evidence="1" key="1">
    <citation type="submission" date="2018-02" db="EMBL/GenBank/DDBJ databases">
        <title>Rhizophora mucronata_Transcriptome.</title>
        <authorList>
            <person name="Meera S.P."/>
            <person name="Sreeshan A."/>
            <person name="Augustine A."/>
        </authorList>
    </citation>
    <scope>NUCLEOTIDE SEQUENCE</scope>
    <source>
        <tissue evidence="1">Leaf</tissue>
    </source>
</reference>
<organism evidence="1">
    <name type="scientific">Rhizophora mucronata</name>
    <name type="common">Asiatic mangrove</name>
    <dbReference type="NCBI Taxonomy" id="61149"/>
    <lineage>
        <taxon>Eukaryota</taxon>
        <taxon>Viridiplantae</taxon>
        <taxon>Streptophyta</taxon>
        <taxon>Embryophyta</taxon>
        <taxon>Tracheophyta</taxon>
        <taxon>Spermatophyta</taxon>
        <taxon>Magnoliopsida</taxon>
        <taxon>eudicotyledons</taxon>
        <taxon>Gunneridae</taxon>
        <taxon>Pentapetalae</taxon>
        <taxon>rosids</taxon>
        <taxon>fabids</taxon>
        <taxon>Malpighiales</taxon>
        <taxon>Rhizophoraceae</taxon>
        <taxon>Rhizophora</taxon>
    </lineage>
</organism>
<name>A0A2P2PCU9_RHIMU</name>
<dbReference type="AlphaFoldDB" id="A0A2P2PCU9"/>
<accession>A0A2P2PCU9</accession>
<protein>
    <submittedName>
        <fullName evidence="1">Uncharacterized protein</fullName>
    </submittedName>
</protein>
<dbReference type="EMBL" id="GGEC01072084">
    <property type="protein sequence ID" value="MBX52568.1"/>
    <property type="molecule type" value="Transcribed_RNA"/>
</dbReference>
<sequence>MIYQSCRFVEGFSSWMELDNSDGSVQVVI</sequence>
<proteinExistence type="predicted"/>
<evidence type="ECO:0000313" key="1">
    <source>
        <dbReference type="EMBL" id="MBX52568.1"/>
    </source>
</evidence>